<reference evidence="1" key="1">
    <citation type="submission" date="2019-08" db="EMBL/GenBank/DDBJ databases">
        <authorList>
            <person name="Kucharzyk K."/>
            <person name="Murdoch R.W."/>
            <person name="Higgins S."/>
            <person name="Loffler F."/>
        </authorList>
    </citation>
    <scope>NUCLEOTIDE SEQUENCE</scope>
</reference>
<organism evidence="1">
    <name type="scientific">bioreactor metagenome</name>
    <dbReference type="NCBI Taxonomy" id="1076179"/>
    <lineage>
        <taxon>unclassified sequences</taxon>
        <taxon>metagenomes</taxon>
        <taxon>ecological metagenomes</taxon>
    </lineage>
</organism>
<gene>
    <name evidence="1" type="ORF">SDC9_150849</name>
</gene>
<protein>
    <submittedName>
        <fullName evidence="1">Uncharacterized protein</fullName>
    </submittedName>
</protein>
<dbReference type="AlphaFoldDB" id="A0A645ENM4"/>
<evidence type="ECO:0000313" key="1">
    <source>
        <dbReference type="EMBL" id="MPN03618.1"/>
    </source>
</evidence>
<proteinExistence type="predicted"/>
<comment type="caution">
    <text evidence="1">The sequence shown here is derived from an EMBL/GenBank/DDBJ whole genome shotgun (WGS) entry which is preliminary data.</text>
</comment>
<accession>A0A645ENM4</accession>
<name>A0A645ENM4_9ZZZZ</name>
<sequence>MVDVVGQRAQTIDQQPLIGAIRVVDDGVEGFRIEIDDRRREQAETLRVDPVDDVGRLALQQETDMEFAMLADALEQLGQPGNPDAEEAARLGKVLAQQAQAGQHAGRRGQQAFFRRDADDGQRFLGDFDVFQRPAVLGPGEDLDRIVQQALLDGVAKRNVASQGQFEKIGFQLAELGPALAGKFQRDDAGGFLGLCRDTRRQVIDGGGATHLGDFQWQ</sequence>
<dbReference type="EMBL" id="VSSQ01049542">
    <property type="protein sequence ID" value="MPN03618.1"/>
    <property type="molecule type" value="Genomic_DNA"/>
</dbReference>